<dbReference type="Pfam" id="PF18911">
    <property type="entry name" value="PKD_4"/>
    <property type="match status" value="1"/>
</dbReference>
<comment type="caution">
    <text evidence="2">The sequence shown here is derived from an EMBL/GenBank/DDBJ whole genome shotgun (WGS) entry which is preliminary data.</text>
</comment>
<evidence type="ECO:0000313" key="2">
    <source>
        <dbReference type="EMBL" id="PJB98798.1"/>
    </source>
</evidence>
<sequence length="253" mass="27950">TDSMDVLVKNLTPTLPTAVNLSVDPPNPNDYCVITGYPSVRLRWQFSEPGDSQSAYQIQLDTDSNFSNPRGCPLSTDTKVPTAGQAGPDYSCLANNLSWNTTYYWRLKVWDSHDATSTWIYPPSPPGSPTPSPGTSFDTISHAWPNPNFTFDDRVYSTGEVITFTDDSHCYKPDGTWYRCGTDEYAVTSYLWNFGDGATSFDKSATTTHTYNTADDYTVNLSVTDDLGTCSRANPVQVGVGLPLPEWKEISPF</sequence>
<dbReference type="InterPro" id="IPR035986">
    <property type="entry name" value="PKD_dom_sf"/>
</dbReference>
<reference evidence="3" key="1">
    <citation type="submission" date="2017-09" db="EMBL/GenBank/DDBJ databases">
        <title>Depth-based differentiation of microbial function through sediment-hosted aquifers and enrichment of novel symbionts in the deep terrestrial subsurface.</title>
        <authorList>
            <person name="Probst A.J."/>
            <person name="Ladd B."/>
            <person name="Jarett J.K."/>
            <person name="Geller-Mcgrath D.E."/>
            <person name="Sieber C.M.K."/>
            <person name="Emerson J.B."/>
            <person name="Anantharaman K."/>
            <person name="Thomas B.C."/>
            <person name="Malmstrom R."/>
            <person name="Stieglmeier M."/>
            <person name="Klingl A."/>
            <person name="Woyke T."/>
            <person name="Ryan C.M."/>
            <person name="Banfield J.F."/>
        </authorList>
    </citation>
    <scope>NUCLEOTIDE SEQUENCE [LARGE SCALE GENOMIC DNA]</scope>
</reference>
<dbReference type="SMART" id="SM00089">
    <property type="entry name" value="PKD"/>
    <property type="match status" value="1"/>
</dbReference>
<dbReference type="SUPFAM" id="SSF49299">
    <property type="entry name" value="PKD domain"/>
    <property type="match status" value="1"/>
</dbReference>
<dbReference type="InterPro" id="IPR000601">
    <property type="entry name" value="PKD_dom"/>
</dbReference>
<dbReference type="InterPro" id="IPR022409">
    <property type="entry name" value="PKD/Chitinase_dom"/>
</dbReference>
<proteinExistence type="predicted"/>
<dbReference type="EMBL" id="PFTC01000024">
    <property type="protein sequence ID" value="PJB98798.1"/>
    <property type="molecule type" value="Genomic_DNA"/>
</dbReference>
<dbReference type="Proteomes" id="UP000230097">
    <property type="component" value="Unassembled WGS sequence"/>
</dbReference>
<dbReference type="InterPro" id="IPR013783">
    <property type="entry name" value="Ig-like_fold"/>
</dbReference>
<gene>
    <name evidence="2" type="ORF">CO078_00845</name>
</gene>
<protein>
    <recommendedName>
        <fullName evidence="1">PKD domain-containing protein</fullName>
    </recommendedName>
</protein>
<dbReference type="Pfam" id="PF25788">
    <property type="entry name" value="Ig_Rha78A_N"/>
    <property type="match status" value="1"/>
</dbReference>
<organism evidence="2 3">
    <name type="scientific">Candidatus Nealsonbacteria bacterium CG_4_9_14_0_8_um_filter_36_17</name>
    <dbReference type="NCBI Taxonomy" id="1974693"/>
    <lineage>
        <taxon>Bacteria</taxon>
        <taxon>Candidatus Nealsoniibacteriota</taxon>
    </lineage>
</organism>
<feature type="non-terminal residue" evidence="2">
    <location>
        <position position="1"/>
    </location>
</feature>
<dbReference type="CDD" id="cd00146">
    <property type="entry name" value="PKD"/>
    <property type="match status" value="1"/>
</dbReference>
<name>A0A2M8DLS9_9BACT</name>
<accession>A0A2M8DLS9</accession>
<dbReference type="Gene3D" id="2.60.40.10">
    <property type="entry name" value="Immunoglobulins"/>
    <property type="match status" value="2"/>
</dbReference>
<dbReference type="PROSITE" id="PS50093">
    <property type="entry name" value="PKD"/>
    <property type="match status" value="1"/>
</dbReference>
<dbReference type="AlphaFoldDB" id="A0A2M8DLS9"/>
<evidence type="ECO:0000259" key="1">
    <source>
        <dbReference type="PROSITE" id="PS50093"/>
    </source>
</evidence>
<evidence type="ECO:0000313" key="3">
    <source>
        <dbReference type="Proteomes" id="UP000230097"/>
    </source>
</evidence>
<feature type="domain" description="PKD" evidence="1">
    <location>
        <begin position="188"/>
        <end position="238"/>
    </location>
</feature>